<protein>
    <submittedName>
        <fullName evidence="2">Uncharacterized protein</fullName>
    </submittedName>
</protein>
<feature type="region of interest" description="Disordered" evidence="1">
    <location>
        <begin position="1"/>
        <end position="41"/>
    </location>
</feature>
<evidence type="ECO:0000313" key="3">
    <source>
        <dbReference type="Proteomes" id="UP001159363"/>
    </source>
</evidence>
<comment type="caution">
    <text evidence="2">The sequence shown here is derived from an EMBL/GenBank/DDBJ whole genome shotgun (WGS) entry which is preliminary data.</text>
</comment>
<dbReference type="Proteomes" id="UP001159363">
    <property type="component" value="Chromosome 8"/>
</dbReference>
<organism evidence="2 3">
    <name type="scientific">Dryococelus australis</name>
    <dbReference type="NCBI Taxonomy" id="614101"/>
    <lineage>
        <taxon>Eukaryota</taxon>
        <taxon>Metazoa</taxon>
        <taxon>Ecdysozoa</taxon>
        <taxon>Arthropoda</taxon>
        <taxon>Hexapoda</taxon>
        <taxon>Insecta</taxon>
        <taxon>Pterygota</taxon>
        <taxon>Neoptera</taxon>
        <taxon>Polyneoptera</taxon>
        <taxon>Phasmatodea</taxon>
        <taxon>Verophasmatodea</taxon>
        <taxon>Anareolatae</taxon>
        <taxon>Phasmatidae</taxon>
        <taxon>Eurycanthinae</taxon>
        <taxon>Dryococelus</taxon>
    </lineage>
</organism>
<keyword evidence="3" id="KW-1185">Reference proteome</keyword>
<evidence type="ECO:0000313" key="2">
    <source>
        <dbReference type="EMBL" id="KAJ8875424.1"/>
    </source>
</evidence>
<dbReference type="EMBL" id="JARBHB010000009">
    <property type="protein sequence ID" value="KAJ8875424.1"/>
    <property type="molecule type" value="Genomic_DNA"/>
</dbReference>
<proteinExistence type="predicted"/>
<name>A0ABQ9GTX3_9NEOP</name>
<accession>A0ABQ9GTX3</accession>
<reference evidence="2 3" key="1">
    <citation type="submission" date="2023-02" db="EMBL/GenBank/DDBJ databases">
        <title>LHISI_Scaffold_Assembly.</title>
        <authorList>
            <person name="Stuart O.P."/>
            <person name="Cleave R."/>
            <person name="Magrath M.J.L."/>
            <person name="Mikheyev A.S."/>
        </authorList>
    </citation>
    <scope>NUCLEOTIDE SEQUENCE [LARGE SCALE GENOMIC DNA]</scope>
    <source>
        <strain evidence="2">Daus_M_001</strain>
        <tissue evidence="2">Leg muscle</tissue>
    </source>
</reference>
<gene>
    <name evidence="2" type="ORF">PR048_023319</name>
</gene>
<sequence length="379" mass="41920">MEQCGNPRADETGDLRENSPASSIVRHDSHVLKSGSDPTGNRTQFALVRVVDVPIPRAEWLIKKRGGTHLDVQEVAHLEGHRAAVDGRVVVDGAVVADVGPDGEGHRLGLQAHKRRAQRGRSAETVRTIPLHPLPPASDPHVRCQTRRKLIAQRLRKGNQHYATVLLVAYLSEARICRNSWPFFSRRHQSIATNKQRSETNEGALARLLASHKPTKTNRVRFPVGSPSDFRMWESCRMMPLVGWFSQGSPCCLSSNSQNSNKFWGRGGAAARPLTSCHGEPDLNPIPDFCTLESCGTMLLVSRSSRGSPVFPTLAPRIRTLPELFMVFEAILKRSNAQFTKFVRLSVLVLKDERVWPLNPSSIASRNVALSGHRANGVV</sequence>
<feature type="compositionally biased region" description="Basic and acidic residues" evidence="1">
    <location>
        <begin position="8"/>
        <end position="17"/>
    </location>
</feature>
<evidence type="ECO:0000256" key="1">
    <source>
        <dbReference type="SAM" id="MobiDB-lite"/>
    </source>
</evidence>